<dbReference type="PANTHER" id="PTHR43129:SF1">
    <property type="entry name" value="FOSMIDOMYCIN RESISTANCE PROTEIN"/>
    <property type="match status" value="1"/>
</dbReference>
<dbReference type="SUPFAM" id="SSF103473">
    <property type="entry name" value="MFS general substrate transporter"/>
    <property type="match status" value="1"/>
</dbReference>
<keyword evidence="3 5" id="KW-1133">Transmembrane helix</keyword>
<keyword evidence="2 5" id="KW-0812">Transmembrane</keyword>
<name>A0ABU3NQL2_9CHLR</name>
<reference evidence="7 8" key="1">
    <citation type="submission" date="2023-07" db="EMBL/GenBank/DDBJ databases">
        <title>Novel species of Thermanaerothrix with wide hydrolytic capabilities.</title>
        <authorList>
            <person name="Zayulina K.S."/>
            <person name="Podosokorskaya O.A."/>
            <person name="Elcheninov A.G."/>
        </authorList>
    </citation>
    <scope>NUCLEOTIDE SEQUENCE [LARGE SCALE GENOMIC DNA]</scope>
    <source>
        <strain evidence="7 8">4228-RoL</strain>
    </source>
</reference>
<protein>
    <submittedName>
        <fullName evidence="7">MFS transporter</fullName>
    </submittedName>
</protein>
<evidence type="ECO:0000256" key="4">
    <source>
        <dbReference type="ARBA" id="ARBA00023136"/>
    </source>
</evidence>
<gene>
    <name evidence="7" type="ORF">QYE77_12675</name>
</gene>
<dbReference type="RefSeq" id="WP_315625802.1">
    <property type="nucleotide sequence ID" value="NZ_JAUHMF010000002.1"/>
</dbReference>
<dbReference type="Gene3D" id="1.20.1250.20">
    <property type="entry name" value="MFS general substrate transporter like domains"/>
    <property type="match status" value="2"/>
</dbReference>
<keyword evidence="4 5" id="KW-0472">Membrane</keyword>
<feature type="transmembrane region" description="Helical" evidence="5">
    <location>
        <begin position="304"/>
        <end position="325"/>
    </location>
</feature>
<proteinExistence type="predicted"/>
<comment type="caution">
    <text evidence="7">The sequence shown here is derived from an EMBL/GenBank/DDBJ whole genome shotgun (WGS) entry which is preliminary data.</text>
</comment>
<dbReference type="Pfam" id="PF07690">
    <property type="entry name" value="MFS_1"/>
    <property type="match status" value="1"/>
</dbReference>
<evidence type="ECO:0000313" key="7">
    <source>
        <dbReference type="EMBL" id="MDT8899120.1"/>
    </source>
</evidence>
<feature type="transmembrane region" description="Helical" evidence="5">
    <location>
        <begin position="247"/>
        <end position="267"/>
    </location>
</feature>
<evidence type="ECO:0000256" key="5">
    <source>
        <dbReference type="SAM" id="Phobius"/>
    </source>
</evidence>
<feature type="transmembrane region" description="Helical" evidence="5">
    <location>
        <begin position="208"/>
        <end position="227"/>
    </location>
</feature>
<organism evidence="7 8">
    <name type="scientific">Thermanaerothrix solaris</name>
    <dbReference type="NCBI Taxonomy" id="3058434"/>
    <lineage>
        <taxon>Bacteria</taxon>
        <taxon>Bacillati</taxon>
        <taxon>Chloroflexota</taxon>
        <taxon>Anaerolineae</taxon>
        <taxon>Anaerolineales</taxon>
        <taxon>Anaerolineaceae</taxon>
        <taxon>Thermanaerothrix</taxon>
    </lineage>
</organism>
<evidence type="ECO:0000313" key="8">
    <source>
        <dbReference type="Proteomes" id="UP001254165"/>
    </source>
</evidence>
<feature type="transmembrane region" description="Helical" evidence="5">
    <location>
        <begin position="334"/>
        <end position="355"/>
    </location>
</feature>
<evidence type="ECO:0000256" key="2">
    <source>
        <dbReference type="ARBA" id="ARBA00022692"/>
    </source>
</evidence>
<keyword evidence="8" id="KW-1185">Reference proteome</keyword>
<dbReference type="EMBL" id="JAUHMF010000002">
    <property type="protein sequence ID" value="MDT8899120.1"/>
    <property type="molecule type" value="Genomic_DNA"/>
</dbReference>
<dbReference type="PANTHER" id="PTHR43129">
    <property type="entry name" value="FOSMIDOMYCIN RESISTANCE PROTEIN"/>
    <property type="match status" value="1"/>
</dbReference>
<comment type="subcellular location">
    <subcellularLocation>
        <location evidence="1">Cell membrane</location>
        <topology evidence="1">Multi-pass membrane protein</topology>
    </subcellularLocation>
</comment>
<feature type="transmembrane region" description="Helical" evidence="5">
    <location>
        <begin position="80"/>
        <end position="99"/>
    </location>
</feature>
<evidence type="ECO:0000259" key="6">
    <source>
        <dbReference type="PROSITE" id="PS50850"/>
    </source>
</evidence>
<sequence>MIADQSLSTEKFQSEQVSTIALGHAVHDTYSAFLPSFLPLLIERYALSKTEAGLLPFLTQAPSILQPFIGYLGDRIGLRLLLFLGPAVTAIMMSLVGAAPTYPMAMVFLLVVGFSSAGFHAIGPAIAGRLSATRLGLGMSLWMAAGELGRTLGPLIAVAAVQGLGQQRLPWLMVIGVVVSLAVYWNLRDVPAQPQQAPDPLPWHEAWHLLRPVLLPVSLLLMTRALAQVAFSTFLPTFLTEEGATLWLAGGSLTIMEFAGIGGAFLGGSLSDRFGRKSVLLIAGIGAAVFTVAFLATTNLILRLVTLLGLGATMLSMTPILMALIQDHYPEQRALANGAFMAVNFVVGSLAMLGVGWLGDHLGLHTTYWLSAGIMMLGLPIILGLPENHHPRSRQ</sequence>
<feature type="transmembrane region" description="Helical" evidence="5">
    <location>
        <begin position="105"/>
        <end position="127"/>
    </location>
</feature>
<evidence type="ECO:0000256" key="3">
    <source>
        <dbReference type="ARBA" id="ARBA00022989"/>
    </source>
</evidence>
<dbReference type="InterPro" id="IPR011701">
    <property type="entry name" value="MFS"/>
</dbReference>
<accession>A0ABU3NQL2</accession>
<dbReference type="CDD" id="cd17478">
    <property type="entry name" value="MFS_FsR"/>
    <property type="match status" value="1"/>
</dbReference>
<feature type="domain" description="Major facilitator superfamily (MFS) profile" evidence="6">
    <location>
        <begin position="16"/>
        <end position="390"/>
    </location>
</feature>
<feature type="transmembrane region" description="Helical" evidence="5">
    <location>
        <begin position="169"/>
        <end position="187"/>
    </location>
</feature>
<dbReference type="Proteomes" id="UP001254165">
    <property type="component" value="Unassembled WGS sequence"/>
</dbReference>
<evidence type="ECO:0000256" key="1">
    <source>
        <dbReference type="ARBA" id="ARBA00004651"/>
    </source>
</evidence>
<dbReference type="InterPro" id="IPR020846">
    <property type="entry name" value="MFS_dom"/>
</dbReference>
<feature type="transmembrane region" description="Helical" evidence="5">
    <location>
        <begin position="279"/>
        <end position="298"/>
    </location>
</feature>
<dbReference type="InterPro" id="IPR036259">
    <property type="entry name" value="MFS_trans_sf"/>
</dbReference>
<dbReference type="PROSITE" id="PS50850">
    <property type="entry name" value="MFS"/>
    <property type="match status" value="1"/>
</dbReference>
<feature type="transmembrane region" description="Helical" evidence="5">
    <location>
        <begin position="367"/>
        <end position="385"/>
    </location>
</feature>